<dbReference type="PANTHER" id="PTHR37291:SF1">
    <property type="entry name" value="TYPE IV METHYL-DIRECTED RESTRICTION ENZYME ECOKMCRB SUBUNIT"/>
    <property type="match status" value="1"/>
</dbReference>
<reference evidence="2" key="1">
    <citation type="submission" date="2021-07" db="EMBL/GenBank/DDBJ databases">
        <title>Draft genome sequence of carbapenem-resistant Aeromonas spp. in Japan.</title>
        <authorList>
            <person name="Maehana S."/>
            <person name="Suzuki M."/>
            <person name="Kitasato H."/>
        </authorList>
    </citation>
    <scope>NUCLEOTIDE SEQUENCE</scope>
    <source>
        <strain evidence="2">KAM343</strain>
    </source>
</reference>
<dbReference type="GO" id="GO:0005524">
    <property type="term" value="F:ATP binding"/>
    <property type="evidence" value="ECO:0007669"/>
    <property type="project" value="UniProtKB-KW"/>
</dbReference>
<keyword evidence="2" id="KW-0067">ATP-binding</keyword>
<dbReference type="EMBL" id="BPNI01000009">
    <property type="protein sequence ID" value="GJA40005.1"/>
    <property type="molecule type" value="Genomic_DNA"/>
</dbReference>
<dbReference type="Pfam" id="PF07728">
    <property type="entry name" value="AAA_5"/>
    <property type="match status" value="1"/>
</dbReference>
<feature type="domain" description="AAA+ ATPase" evidence="1">
    <location>
        <begin position="368"/>
        <end position="663"/>
    </location>
</feature>
<dbReference type="GO" id="GO:0016887">
    <property type="term" value="F:ATP hydrolysis activity"/>
    <property type="evidence" value="ECO:0007669"/>
    <property type="project" value="InterPro"/>
</dbReference>
<organism evidence="2 3">
    <name type="scientific">Aeromonas caviae</name>
    <name type="common">Aeromonas punctata</name>
    <dbReference type="NCBI Taxonomy" id="648"/>
    <lineage>
        <taxon>Bacteria</taxon>
        <taxon>Pseudomonadati</taxon>
        <taxon>Pseudomonadota</taxon>
        <taxon>Gammaproteobacteria</taxon>
        <taxon>Aeromonadales</taxon>
        <taxon>Aeromonadaceae</taxon>
        <taxon>Aeromonas</taxon>
    </lineage>
</organism>
<dbReference type="SUPFAM" id="SSF52540">
    <property type="entry name" value="P-loop containing nucleoside triphosphate hydrolases"/>
    <property type="match status" value="1"/>
</dbReference>
<comment type="caution">
    <text evidence="2">The sequence shown here is derived from an EMBL/GenBank/DDBJ whole genome shotgun (WGS) entry which is preliminary data.</text>
</comment>
<protein>
    <submittedName>
        <fullName evidence="2">ATP-binding protein</fullName>
    </submittedName>
</protein>
<dbReference type="InterPro" id="IPR011704">
    <property type="entry name" value="ATPase_dyneun-rel_AAA"/>
</dbReference>
<evidence type="ECO:0000313" key="3">
    <source>
        <dbReference type="Proteomes" id="UP000886939"/>
    </source>
</evidence>
<gene>
    <name evidence="2" type="ORF">KAM343_08010</name>
</gene>
<dbReference type="RefSeq" id="WP_223915279.1">
    <property type="nucleotide sequence ID" value="NZ_BPNG01000006.1"/>
</dbReference>
<dbReference type="Gene3D" id="3.40.50.300">
    <property type="entry name" value="P-loop containing nucleotide triphosphate hydrolases"/>
    <property type="match status" value="1"/>
</dbReference>
<dbReference type="PANTHER" id="PTHR37291">
    <property type="entry name" value="5-METHYLCYTOSINE-SPECIFIC RESTRICTION ENZYME B"/>
    <property type="match status" value="1"/>
</dbReference>
<name>A0AAV4YIQ5_AERCA</name>
<evidence type="ECO:0000313" key="2">
    <source>
        <dbReference type="EMBL" id="GJA40005.1"/>
    </source>
</evidence>
<dbReference type="InterPro" id="IPR003593">
    <property type="entry name" value="AAA+_ATPase"/>
</dbReference>
<sequence>MSDYLLTWNPDQFSTGGDGSTAGLLDYREGDEIRWSCRSKQPQFGDTVYLIRLGKEPRGIIAKGVVTQAPFSDSDWKDANLERSYIKFQLQELRQSCQAGLLPMLLLKASLPGQTWSSQTSGIAIKPDVTAALANLWNAGKNNHSLVQFMRWTKEHDFNQRWYEDYQATCQLAEEIRRGKPVTDSDINKLWRDKSNGIASAGQGLMYNKEFNSNVEFLRQLTVEIIKSPTLETYRQVFQRWKSDGTFERYLKVVINRVFGAASPQNYTSIADGSCLKPLYQGLQSQFQIDIKPNDDWLEDNQTLLAAVNPIIPSEWDLYTRNILLWNLYEWLVEPVKDDGHDQSHQADNQINEEDAEYMTSADPVHTQPKNVIYYGPPGTGKTYRLQQLQAEYTHRPAVMDESLWLRDKLAPLNWMQVLVLSLLSLGKRAKVAEIMSSKFFQTKASINGRTDNLAQTAWSYLQKFTIAESATVNYKGRSEPGVFDKSSDAVWQLLDDRLELVDDLVQLHAELTHGPQSADEIKRYATTTFHQSYGYEEFIEGLRAATDDEGNINYSVEPGEFLKLCRRAEQDPSHQYAMFIDEINRGNISKIFGELISLVEIDKRAGSQHPMTIQLAYSGKPFSVPSNVDIIGTMNTADRSLALMDTALRRRFDFIEMMPDSTLFVGHDVIDIGSGNTLNLGKLLDRLNQRIEVLYDREHTLGHAFFYPAYQAVKNGDHAGALLALKEAFQTKVIPLLQEYFYEDWQKIRLVLGDNQKRDASGKEVAGLQFVQQQPIDFKMLFGNDYEPDQFGVNQHRYELADHKHSVWDEGMAYLAIYTPDVAQRYAPDHALQPSAAQVEDATS</sequence>
<proteinExistence type="predicted"/>
<keyword evidence="2" id="KW-0547">Nucleotide-binding</keyword>
<accession>A0AAV4YIQ5</accession>
<dbReference type="InterPro" id="IPR052934">
    <property type="entry name" value="Methyl-DNA_Rec/Restrict_Enz"/>
</dbReference>
<dbReference type="SMART" id="SM00382">
    <property type="entry name" value="AAA"/>
    <property type="match status" value="1"/>
</dbReference>
<evidence type="ECO:0000259" key="1">
    <source>
        <dbReference type="SMART" id="SM00382"/>
    </source>
</evidence>
<dbReference type="Proteomes" id="UP000886939">
    <property type="component" value="Unassembled WGS sequence"/>
</dbReference>
<dbReference type="AlphaFoldDB" id="A0AAV4YIQ5"/>
<dbReference type="InterPro" id="IPR027417">
    <property type="entry name" value="P-loop_NTPase"/>
</dbReference>